<dbReference type="EMBL" id="LJZV01000005">
    <property type="protein sequence ID" value="KZD93404.1"/>
    <property type="molecule type" value="Genomic_DNA"/>
</dbReference>
<dbReference type="RefSeq" id="WP_042976251.1">
    <property type="nucleotide sequence ID" value="NZ_JBANEV010000003.1"/>
</dbReference>
<sequence length="382" mass="43157">MRSAILEINNQRKVSGRTFVKWVVLEIHENNAQYNKNGITWIEKHVNANLNSIKDMPLCVEFIDCENSEPFGHGMTEIKDGTPLFENSTVVGVTTNGYIDTIEVNGQQKRVLIGEGFIYNQRYPKFVQWLKSKMFDGEFPETSVEISAVEGSSSIEYDGGYKEKGRIPMRFDFTGDAILGIDPADDAAVLLELNNNHKEEQSMAKTQDEALVELNNKLNIENKALETKVAELNEALKKKDEELNAAVKAAKDEKAKVEEKEKEIKKAKEEKEKADAELNSLKDFKQNAENEKLKSELNQDLNKYTEKEKLVAKEKIELFSKSPSLELKAQILSEINSSIAQSFIAQRQKNQSTETNSTNDKDIFSEINDAGQESSVSINDLY</sequence>
<dbReference type="Proteomes" id="UP000076442">
    <property type="component" value="Unassembled WGS sequence"/>
</dbReference>
<keyword evidence="1" id="KW-0175">Coiled coil</keyword>
<feature type="compositionally biased region" description="Polar residues" evidence="2">
    <location>
        <begin position="344"/>
        <end position="358"/>
    </location>
</feature>
<name>A0AAP1E4V3_BACIU</name>
<evidence type="ECO:0000313" key="4">
    <source>
        <dbReference type="EMBL" id="KZD93404.1"/>
    </source>
</evidence>
<evidence type="ECO:0000256" key="1">
    <source>
        <dbReference type="SAM" id="Coils"/>
    </source>
</evidence>
<dbReference type="AlphaFoldDB" id="A0AAP1E4V3"/>
<organism evidence="3 5">
    <name type="scientific">Bacillus subtilis</name>
    <dbReference type="NCBI Taxonomy" id="1423"/>
    <lineage>
        <taxon>Bacteria</taxon>
        <taxon>Bacillati</taxon>
        <taxon>Bacillota</taxon>
        <taxon>Bacilli</taxon>
        <taxon>Bacillales</taxon>
        <taxon>Bacillaceae</taxon>
        <taxon>Bacillus</taxon>
    </lineage>
</organism>
<accession>A0AAP1E4V3</accession>
<evidence type="ECO:0008006" key="6">
    <source>
        <dbReference type="Google" id="ProtNLM"/>
    </source>
</evidence>
<protein>
    <recommendedName>
        <fullName evidence="6">Phage protein</fullName>
    </recommendedName>
</protein>
<evidence type="ECO:0000256" key="2">
    <source>
        <dbReference type="SAM" id="MobiDB-lite"/>
    </source>
</evidence>
<feature type="compositionally biased region" description="Polar residues" evidence="2">
    <location>
        <begin position="371"/>
        <end position="382"/>
    </location>
</feature>
<dbReference type="EMBL" id="LJZV01000012">
    <property type="protein sequence ID" value="KZD91337.1"/>
    <property type="molecule type" value="Genomic_DNA"/>
</dbReference>
<gene>
    <name evidence="4" type="ORF">B4122_1236</name>
    <name evidence="3" type="ORF">B4122_1979</name>
</gene>
<reference evidence="3 5" key="1">
    <citation type="submission" date="2015-09" db="EMBL/GenBank/DDBJ databases">
        <title>Spore heat resistance.</title>
        <authorList>
            <person name="Boekhorst J."/>
            <person name="Berendsen E.M."/>
            <person name="Wells-Bennik M.H."/>
            <person name="Kuipers O.P."/>
        </authorList>
    </citation>
    <scope>NUCLEOTIDE SEQUENCE [LARGE SCALE GENOMIC DNA]</scope>
    <source>
        <strain evidence="3 5">B4122</strain>
    </source>
</reference>
<evidence type="ECO:0000313" key="5">
    <source>
        <dbReference type="Proteomes" id="UP000076442"/>
    </source>
</evidence>
<evidence type="ECO:0000313" key="3">
    <source>
        <dbReference type="EMBL" id="KZD91337.1"/>
    </source>
</evidence>
<feature type="region of interest" description="Disordered" evidence="2">
    <location>
        <begin position="344"/>
        <end position="382"/>
    </location>
</feature>
<comment type="caution">
    <text evidence="3">The sequence shown here is derived from an EMBL/GenBank/DDBJ whole genome shotgun (WGS) entry which is preliminary data.</text>
</comment>
<proteinExistence type="predicted"/>
<feature type="coiled-coil region" evidence="1">
    <location>
        <begin position="215"/>
        <end position="310"/>
    </location>
</feature>